<dbReference type="InterPro" id="IPR036871">
    <property type="entry name" value="PX_dom_sf"/>
</dbReference>
<feature type="domain" description="AGC-kinase C-terminal" evidence="12">
    <location>
        <begin position="423"/>
        <end position="514"/>
    </location>
</feature>
<gene>
    <name evidence="13" type="ORF">MONBRDRAFT_32206</name>
</gene>
<dbReference type="FunCoup" id="A9UXF7">
    <property type="interactions" value="1026"/>
</dbReference>
<evidence type="ECO:0000259" key="11">
    <source>
        <dbReference type="PROSITE" id="PS50195"/>
    </source>
</evidence>
<dbReference type="InterPro" id="IPR017892">
    <property type="entry name" value="Pkinase_C"/>
</dbReference>
<dbReference type="PANTHER" id="PTHR24351">
    <property type="entry name" value="RIBOSOMAL PROTEIN S6 KINASE"/>
    <property type="match status" value="1"/>
</dbReference>
<keyword evidence="14" id="KW-1185">Reference proteome</keyword>
<dbReference type="GeneID" id="5890426"/>
<evidence type="ECO:0000256" key="2">
    <source>
        <dbReference type="ARBA" id="ARBA00022527"/>
    </source>
</evidence>
<dbReference type="InterPro" id="IPR000719">
    <property type="entry name" value="Prot_kinase_dom"/>
</dbReference>
<feature type="domain" description="PX" evidence="11">
    <location>
        <begin position="3"/>
        <end position="114"/>
    </location>
</feature>
<feature type="region of interest" description="Disordered" evidence="9">
    <location>
        <begin position="109"/>
        <end position="150"/>
    </location>
</feature>
<dbReference type="PROSITE" id="PS50011">
    <property type="entry name" value="PROTEIN_KINASE_DOM"/>
    <property type="match status" value="1"/>
</dbReference>
<dbReference type="Proteomes" id="UP000001357">
    <property type="component" value="Unassembled WGS sequence"/>
</dbReference>
<name>A9UXF7_MONBE</name>
<evidence type="ECO:0000256" key="4">
    <source>
        <dbReference type="ARBA" id="ARBA00022679"/>
    </source>
</evidence>
<dbReference type="InParanoid" id="A9UXF7"/>
<keyword evidence="3" id="KW-0597">Phosphoprotein</keyword>
<keyword evidence="4" id="KW-0808">Transferase</keyword>
<evidence type="ECO:0000256" key="1">
    <source>
        <dbReference type="ARBA" id="ARBA00009903"/>
    </source>
</evidence>
<dbReference type="SUPFAM" id="SSF56112">
    <property type="entry name" value="Protein kinase-like (PK-like)"/>
    <property type="match status" value="1"/>
</dbReference>
<dbReference type="Pfam" id="PF00787">
    <property type="entry name" value="PX"/>
    <property type="match status" value="1"/>
</dbReference>
<dbReference type="InterPro" id="IPR008271">
    <property type="entry name" value="Ser/Thr_kinase_AS"/>
</dbReference>
<protein>
    <recommendedName>
        <fullName evidence="15">Non-specific serine/threonine protein kinase</fullName>
    </recommendedName>
</protein>
<dbReference type="KEGG" id="mbr:MONBRDRAFT_32206"/>
<dbReference type="CDD" id="cd06870">
    <property type="entry name" value="PX_CISK"/>
    <property type="match status" value="1"/>
</dbReference>
<proteinExistence type="inferred from homology"/>
<dbReference type="PROSITE" id="PS00107">
    <property type="entry name" value="PROTEIN_KINASE_ATP"/>
    <property type="match status" value="1"/>
</dbReference>
<dbReference type="InterPro" id="IPR001683">
    <property type="entry name" value="PX_dom"/>
</dbReference>
<dbReference type="PROSITE" id="PS00108">
    <property type="entry name" value="PROTEIN_KINASE_ST"/>
    <property type="match status" value="1"/>
</dbReference>
<keyword evidence="2" id="KW-0723">Serine/threonine-protein kinase</keyword>
<dbReference type="STRING" id="81824.A9UXF7"/>
<evidence type="ECO:0000259" key="10">
    <source>
        <dbReference type="PROSITE" id="PS50011"/>
    </source>
</evidence>
<evidence type="ECO:0000313" key="14">
    <source>
        <dbReference type="Proteomes" id="UP000001357"/>
    </source>
</evidence>
<accession>A9UXF7</accession>
<evidence type="ECO:0000313" key="13">
    <source>
        <dbReference type="EMBL" id="EDQ89836.1"/>
    </source>
</evidence>
<dbReference type="PROSITE" id="PS51285">
    <property type="entry name" value="AGC_KINASE_CTER"/>
    <property type="match status" value="1"/>
</dbReference>
<dbReference type="InterPro" id="IPR017441">
    <property type="entry name" value="Protein_kinase_ATP_BS"/>
</dbReference>
<dbReference type="RefSeq" id="XP_001745258.1">
    <property type="nucleotide sequence ID" value="XM_001745206.1"/>
</dbReference>
<dbReference type="Gene3D" id="3.30.1520.10">
    <property type="entry name" value="Phox-like domain"/>
    <property type="match status" value="1"/>
</dbReference>
<dbReference type="InterPro" id="IPR037900">
    <property type="entry name" value="CISK_PX"/>
</dbReference>
<dbReference type="OMA" id="FWTGINF"/>
<dbReference type="InterPro" id="IPR011009">
    <property type="entry name" value="Kinase-like_dom_sf"/>
</dbReference>
<dbReference type="Pfam" id="PF00069">
    <property type="entry name" value="Pkinase"/>
    <property type="match status" value="1"/>
</dbReference>
<evidence type="ECO:0000256" key="7">
    <source>
        <dbReference type="ARBA" id="ARBA00022840"/>
    </source>
</evidence>
<evidence type="ECO:0000256" key="6">
    <source>
        <dbReference type="ARBA" id="ARBA00022777"/>
    </source>
</evidence>
<evidence type="ECO:0000256" key="8">
    <source>
        <dbReference type="PROSITE-ProRule" id="PRU10141"/>
    </source>
</evidence>
<feature type="domain" description="Protein kinase" evidence="10">
    <location>
        <begin position="164"/>
        <end position="422"/>
    </location>
</feature>
<evidence type="ECO:0000256" key="3">
    <source>
        <dbReference type="ARBA" id="ARBA00022553"/>
    </source>
</evidence>
<comment type="similarity">
    <text evidence="1">Belongs to the protein kinase superfamily. AGC Ser/Thr protein kinase family.</text>
</comment>
<dbReference type="FunFam" id="3.30.200.20:FF:000103">
    <property type="entry name" value="Protein kinase C"/>
    <property type="match status" value="1"/>
</dbReference>
<keyword evidence="7 8" id="KW-0067">ATP-binding</keyword>
<dbReference type="GO" id="GO:0035556">
    <property type="term" value="P:intracellular signal transduction"/>
    <property type="evidence" value="ECO:0000318"/>
    <property type="project" value="GO_Central"/>
</dbReference>
<dbReference type="eggNOG" id="KOG0598">
    <property type="taxonomic scope" value="Eukaryota"/>
</dbReference>
<dbReference type="SMART" id="SM00133">
    <property type="entry name" value="S_TK_X"/>
    <property type="match status" value="1"/>
</dbReference>
<evidence type="ECO:0008006" key="15">
    <source>
        <dbReference type="Google" id="ProtNLM"/>
    </source>
</evidence>
<dbReference type="EMBL" id="CH991549">
    <property type="protein sequence ID" value="EDQ89836.1"/>
    <property type="molecule type" value="Genomic_DNA"/>
</dbReference>
<dbReference type="Gene3D" id="1.10.510.10">
    <property type="entry name" value="Transferase(Phosphotransferase) domain 1"/>
    <property type="match status" value="1"/>
</dbReference>
<dbReference type="Gene3D" id="3.30.200.20">
    <property type="entry name" value="Phosphorylase Kinase, domain 1"/>
    <property type="match status" value="1"/>
</dbReference>
<reference evidence="13 14" key="1">
    <citation type="journal article" date="2008" name="Nature">
        <title>The genome of the choanoflagellate Monosiga brevicollis and the origin of metazoans.</title>
        <authorList>
            <consortium name="JGI Sequencing"/>
            <person name="King N."/>
            <person name="Westbrook M.J."/>
            <person name="Young S.L."/>
            <person name="Kuo A."/>
            <person name="Abedin M."/>
            <person name="Chapman J."/>
            <person name="Fairclough S."/>
            <person name="Hellsten U."/>
            <person name="Isogai Y."/>
            <person name="Letunic I."/>
            <person name="Marr M."/>
            <person name="Pincus D."/>
            <person name="Putnam N."/>
            <person name="Rokas A."/>
            <person name="Wright K.J."/>
            <person name="Zuzow R."/>
            <person name="Dirks W."/>
            <person name="Good M."/>
            <person name="Goodstein D."/>
            <person name="Lemons D."/>
            <person name="Li W."/>
            <person name="Lyons J.B."/>
            <person name="Morris A."/>
            <person name="Nichols S."/>
            <person name="Richter D.J."/>
            <person name="Salamov A."/>
            <person name="Bork P."/>
            <person name="Lim W.A."/>
            <person name="Manning G."/>
            <person name="Miller W.T."/>
            <person name="McGinnis W."/>
            <person name="Shapiro H."/>
            <person name="Tjian R."/>
            <person name="Grigoriev I.V."/>
            <person name="Rokhsar D."/>
        </authorList>
    </citation>
    <scope>NUCLEOTIDE SEQUENCE [LARGE SCALE GENOMIC DNA]</scope>
    <source>
        <strain evidence="14">MX1 / ATCC 50154</strain>
    </source>
</reference>
<keyword evidence="5 8" id="KW-0547">Nucleotide-binding</keyword>
<evidence type="ECO:0000256" key="9">
    <source>
        <dbReference type="SAM" id="MobiDB-lite"/>
    </source>
</evidence>
<sequence>MASEVEDATIVAHETRRDDKRFTVYKIELVLGSRKVAVFHRYSEFRELYEQLKEAFPREKFKFPSKRFIGNFDPDFIKTRKRGLHEFIQRVVSDPKIVTHPAVRDFMMATPRHGRGGQGPTATEREDEEARKAAEEEDVAEDGGPSHEFDLGAAENKRATAADFEMLKVIGKGSFGKVLLGKHKKDNKLYAVKVLSKDAIVKQNEAKHVMSERNVLLGNVHHPFLVGLHFSFQTRSKLFFILDYVNGGEVFFHLQKEKRFGPLRAQFYAAEITSALGYLHSLNIVYRDLKPENILFDADGHVVLTDFGLCKENVEPGGVTSTFCGTPEYLAPEVLKRQSYGRPVDWWCLGCVTYEMMCGLPPFYSRQVHEMYERILHDKLRFPEHVPMIARQWLEALLERDPAKRLGSGDTDAEEVKTHKFFKTINFDALDRREIPPPWKPHLASDLDLSNIDQEFVNEPVPGSVVNHQSHSVAAAHALNSRAQVENLISVRVSEADVFQGFSYAGDDTLAGIAS</sequence>
<feature type="binding site" evidence="8">
    <location>
        <position position="202"/>
    </location>
    <ligand>
        <name>ATP</name>
        <dbReference type="ChEBI" id="CHEBI:30616"/>
    </ligand>
</feature>
<keyword evidence="6" id="KW-0418">Kinase</keyword>
<dbReference type="GO" id="GO:0005524">
    <property type="term" value="F:ATP binding"/>
    <property type="evidence" value="ECO:0007669"/>
    <property type="project" value="UniProtKB-UniRule"/>
</dbReference>
<dbReference type="SMART" id="SM00312">
    <property type="entry name" value="PX"/>
    <property type="match status" value="1"/>
</dbReference>
<dbReference type="AlphaFoldDB" id="A9UXF7"/>
<dbReference type="PROSITE" id="PS50195">
    <property type="entry name" value="PX"/>
    <property type="match status" value="1"/>
</dbReference>
<dbReference type="InterPro" id="IPR000961">
    <property type="entry name" value="AGC-kinase_C"/>
</dbReference>
<dbReference type="SUPFAM" id="SSF64268">
    <property type="entry name" value="PX domain"/>
    <property type="match status" value="1"/>
</dbReference>
<evidence type="ECO:0000259" key="12">
    <source>
        <dbReference type="PROSITE" id="PS51285"/>
    </source>
</evidence>
<dbReference type="SMART" id="SM00220">
    <property type="entry name" value="S_TKc"/>
    <property type="match status" value="1"/>
</dbReference>
<dbReference type="FunFam" id="1.10.510.10:FF:000008">
    <property type="entry name" value="Non-specific serine/threonine protein kinase"/>
    <property type="match status" value="1"/>
</dbReference>
<dbReference type="GO" id="GO:0004674">
    <property type="term" value="F:protein serine/threonine kinase activity"/>
    <property type="evidence" value="ECO:0000318"/>
    <property type="project" value="GO_Central"/>
</dbReference>
<dbReference type="Pfam" id="PF00433">
    <property type="entry name" value="Pkinase_C"/>
    <property type="match status" value="1"/>
</dbReference>
<organism evidence="13 14">
    <name type="scientific">Monosiga brevicollis</name>
    <name type="common">Choanoflagellate</name>
    <dbReference type="NCBI Taxonomy" id="81824"/>
    <lineage>
        <taxon>Eukaryota</taxon>
        <taxon>Choanoflagellata</taxon>
        <taxon>Craspedida</taxon>
        <taxon>Salpingoecidae</taxon>
        <taxon>Monosiga</taxon>
    </lineage>
</organism>
<evidence type="ECO:0000256" key="5">
    <source>
        <dbReference type="ARBA" id="ARBA00022741"/>
    </source>
</evidence>
<dbReference type="GO" id="GO:0035091">
    <property type="term" value="F:phosphatidylinositol binding"/>
    <property type="evidence" value="ECO:0007669"/>
    <property type="project" value="InterPro"/>
</dbReference>